<evidence type="ECO:0000256" key="1">
    <source>
        <dbReference type="ARBA" id="ARBA00022603"/>
    </source>
</evidence>
<evidence type="ECO:0000256" key="2">
    <source>
        <dbReference type="ARBA" id="ARBA00022679"/>
    </source>
</evidence>
<dbReference type="PANTHER" id="PTHR43464">
    <property type="entry name" value="METHYLTRANSFERASE"/>
    <property type="match status" value="1"/>
</dbReference>
<keyword evidence="1 5" id="KW-0489">Methyltransferase</keyword>
<evidence type="ECO:0000256" key="3">
    <source>
        <dbReference type="ARBA" id="ARBA00022691"/>
    </source>
</evidence>
<dbReference type="EMBL" id="JAAMPJ010000013">
    <property type="protein sequence ID" value="NGY64580.1"/>
    <property type="molecule type" value="Genomic_DNA"/>
</dbReference>
<dbReference type="GO" id="GO:0008757">
    <property type="term" value="F:S-adenosylmethionine-dependent methyltransferase activity"/>
    <property type="evidence" value="ECO:0007669"/>
    <property type="project" value="InterPro"/>
</dbReference>
<dbReference type="Gene3D" id="3.40.50.150">
    <property type="entry name" value="Vaccinia Virus protein VP39"/>
    <property type="match status" value="1"/>
</dbReference>
<sequence>MNVEFWDAQAATFDDEPDHGLRDPRVREAWARLLLPLMPKPNASVVDLGCGTGSLAVLLAEAGHHVRGLDFSAQMIEAAQAKGAGLPVEFTTGDAACPPYPEASFDVVLARHVLWALPDPAAAVERWVRLLRPDGVLLLVEGRWSTGAGLTSAEALKLVGRAATVTPLVDEALWGKQIDDERYLLSNISNSGGPATPRDLP</sequence>
<keyword evidence="2 5" id="KW-0808">Transferase</keyword>
<comment type="caution">
    <text evidence="5">The sequence shown here is derived from an EMBL/GenBank/DDBJ whole genome shotgun (WGS) entry which is preliminary data.</text>
</comment>
<keyword evidence="3" id="KW-0949">S-adenosyl-L-methionine</keyword>
<dbReference type="RefSeq" id="WP_166053393.1">
    <property type="nucleotide sequence ID" value="NZ_JAAMPJ010000013.1"/>
</dbReference>
<dbReference type="Proteomes" id="UP000481360">
    <property type="component" value="Unassembled WGS sequence"/>
</dbReference>
<dbReference type="InterPro" id="IPR029063">
    <property type="entry name" value="SAM-dependent_MTases_sf"/>
</dbReference>
<dbReference type="Pfam" id="PF08241">
    <property type="entry name" value="Methyltransf_11"/>
    <property type="match status" value="1"/>
</dbReference>
<organism evidence="5 6">
    <name type="scientific">Lentzea alba</name>
    <dbReference type="NCBI Taxonomy" id="2714351"/>
    <lineage>
        <taxon>Bacteria</taxon>
        <taxon>Bacillati</taxon>
        <taxon>Actinomycetota</taxon>
        <taxon>Actinomycetes</taxon>
        <taxon>Pseudonocardiales</taxon>
        <taxon>Pseudonocardiaceae</taxon>
        <taxon>Lentzea</taxon>
    </lineage>
</organism>
<name>A0A7C9W6X4_9PSEU</name>
<proteinExistence type="predicted"/>
<evidence type="ECO:0000313" key="6">
    <source>
        <dbReference type="Proteomes" id="UP000481360"/>
    </source>
</evidence>
<evidence type="ECO:0000313" key="5">
    <source>
        <dbReference type="EMBL" id="NGY64580.1"/>
    </source>
</evidence>
<protein>
    <submittedName>
        <fullName evidence="5">Class I SAM-dependent methyltransferase</fullName>
    </submittedName>
</protein>
<evidence type="ECO:0000259" key="4">
    <source>
        <dbReference type="Pfam" id="PF08241"/>
    </source>
</evidence>
<dbReference type="InterPro" id="IPR013216">
    <property type="entry name" value="Methyltransf_11"/>
</dbReference>
<dbReference type="CDD" id="cd02440">
    <property type="entry name" value="AdoMet_MTases"/>
    <property type="match status" value="1"/>
</dbReference>
<gene>
    <name evidence="5" type="ORF">G7043_37285</name>
</gene>
<accession>A0A7C9W6X4</accession>
<keyword evidence="6" id="KW-1185">Reference proteome</keyword>
<dbReference type="SUPFAM" id="SSF53335">
    <property type="entry name" value="S-adenosyl-L-methionine-dependent methyltransferases"/>
    <property type="match status" value="1"/>
</dbReference>
<reference evidence="5 6" key="1">
    <citation type="submission" date="2020-03" db="EMBL/GenBank/DDBJ databases">
        <title>Isolation and identification of active actinomycetes.</title>
        <authorList>
            <person name="Sun X."/>
        </authorList>
    </citation>
    <scope>NUCLEOTIDE SEQUENCE [LARGE SCALE GENOMIC DNA]</scope>
    <source>
        <strain evidence="5 6">NEAU-D13</strain>
    </source>
</reference>
<feature type="domain" description="Methyltransferase type 11" evidence="4">
    <location>
        <begin position="46"/>
        <end position="138"/>
    </location>
</feature>
<dbReference type="AlphaFoldDB" id="A0A7C9W6X4"/>
<dbReference type="GO" id="GO:0032259">
    <property type="term" value="P:methylation"/>
    <property type="evidence" value="ECO:0007669"/>
    <property type="project" value="UniProtKB-KW"/>
</dbReference>
<dbReference type="PANTHER" id="PTHR43464:SF19">
    <property type="entry name" value="UBIQUINONE BIOSYNTHESIS O-METHYLTRANSFERASE, MITOCHONDRIAL"/>
    <property type="match status" value="1"/>
</dbReference>